<feature type="transmembrane region" description="Helical" evidence="7">
    <location>
        <begin position="439"/>
        <end position="457"/>
    </location>
</feature>
<evidence type="ECO:0000256" key="1">
    <source>
        <dbReference type="ARBA" id="ARBA00004651"/>
    </source>
</evidence>
<evidence type="ECO:0000256" key="3">
    <source>
        <dbReference type="ARBA" id="ARBA00022692"/>
    </source>
</evidence>
<name>A0A9X3MVL4_9ACTN</name>
<proteinExistence type="inferred from homology"/>
<dbReference type="InterPro" id="IPR025857">
    <property type="entry name" value="MacB_PCD"/>
</dbReference>
<comment type="caution">
    <text evidence="10">The sequence shown here is derived from an EMBL/GenBank/DDBJ whole genome shotgun (WGS) entry which is preliminary data.</text>
</comment>
<dbReference type="GO" id="GO:0022857">
    <property type="term" value="F:transmembrane transporter activity"/>
    <property type="evidence" value="ECO:0007669"/>
    <property type="project" value="TreeGrafter"/>
</dbReference>
<accession>A0A9X3MVL4</accession>
<organism evidence="10 11">
    <name type="scientific">Solirubrobacter ginsenosidimutans</name>
    <dbReference type="NCBI Taxonomy" id="490573"/>
    <lineage>
        <taxon>Bacteria</taxon>
        <taxon>Bacillati</taxon>
        <taxon>Actinomycetota</taxon>
        <taxon>Thermoleophilia</taxon>
        <taxon>Solirubrobacterales</taxon>
        <taxon>Solirubrobacteraceae</taxon>
        <taxon>Solirubrobacter</taxon>
    </lineage>
</organism>
<feature type="transmembrane region" description="Helical" evidence="7">
    <location>
        <begin position="497"/>
        <end position="517"/>
    </location>
</feature>
<evidence type="ECO:0000256" key="2">
    <source>
        <dbReference type="ARBA" id="ARBA00022475"/>
    </source>
</evidence>
<dbReference type="PANTHER" id="PTHR30572">
    <property type="entry name" value="MEMBRANE COMPONENT OF TRANSPORTER-RELATED"/>
    <property type="match status" value="1"/>
</dbReference>
<evidence type="ECO:0000256" key="5">
    <source>
        <dbReference type="ARBA" id="ARBA00023136"/>
    </source>
</evidence>
<feature type="transmembrane region" description="Helical" evidence="7">
    <location>
        <begin position="266"/>
        <end position="292"/>
    </location>
</feature>
<sequence length="838" mass="86317">MIAVALKGLAGRKVRALLTALAVVIGISMVSGTYILTDTMQKSFDGLFTATYDKTDAVISTKEIVKDSTSGHVTIPAALLGKVRDLPEVKAASGSVTPDETDAADIIGGNGKKVARESVGGSVDLDHPEFSPLRLKSGKWAQGPDQVVVDAGTVSKQHYKLGDPITVSSFGVKHTYRLTGVVSYGDVDSLGFASIAAWDLETAQKVLRREDGFDSISLAAAKGVTAAELVRAVKPLVPATLEVKDSEKQAADDADELNSSMSILKYFLLGFGALSLLVGAFVIFNTLSITVAQRTREFATLRTLGGSRKQVMRSVIAEGFVIGLLASVLGLLAGIGLAKGLVALFAALGVELPEAATVIAPRTIILSIVLGTVVTVVASILPARRATRVPPIAAVREGATLPQSKFAPHAFKAGLGVVALATAAVAGGLFGGLSVGAGAGLLGGGVLLLFAGMALLAPRLVVPLARFVGGPARARGAAGELAGANAVRNPGRTASTAAALMIGITLVTLVATVGGSFGKSTTAAIKDEVHADYVLDTPEGLPFRADGADKVAAVAGVTGASHVRSDRALVNGKERTVTGVDPATIGRFYRFKWQAGSLAKLGDDGAIVSNGYADEQHLVLGKSLALTLPTGEKRTLVVRGIHKAKTELIGDVTMTVAAFDSGFTTPKNSLTFLAAPKSAGGAIKRATADIGGAKFHVGSAFAKDSAAGMASMLAMLYVLLGFSVLVSLFGMVNTLVLSVFERTREIGMLRAIGMSPKQARRMIRHESIITALIGAALGLGLGTALAALVMFKWHLAFAIPFTSLIGFTLVAVLAGVAAAVMPARRASRLNVLTALQYE</sequence>
<feature type="domain" description="MacB-like periplasmic core" evidence="9">
    <location>
        <begin position="17"/>
        <end position="235"/>
    </location>
</feature>
<comment type="similarity">
    <text evidence="6">Belongs to the ABC-4 integral membrane protein family.</text>
</comment>
<protein>
    <submittedName>
        <fullName evidence="10">ABC transporter permease</fullName>
    </submittedName>
</protein>
<feature type="transmembrane region" description="Helical" evidence="7">
    <location>
        <begin position="714"/>
        <end position="740"/>
    </location>
</feature>
<keyword evidence="11" id="KW-1185">Reference proteome</keyword>
<dbReference type="InterPro" id="IPR003838">
    <property type="entry name" value="ABC3_permease_C"/>
</dbReference>
<comment type="subcellular location">
    <subcellularLocation>
        <location evidence="1">Cell membrane</location>
        <topology evidence="1">Multi-pass membrane protein</topology>
    </subcellularLocation>
</comment>
<dbReference type="PANTHER" id="PTHR30572:SF4">
    <property type="entry name" value="ABC TRANSPORTER PERMEASE YTRF"/>
    <property type="match status" value="1"/>
</dbReference>
<dbReference type="RefSeq" id="WP_270042710.1">
    <property type="nucleotide sequence ID" value="NZ_JAPDOD010000025.1"/>
</dbReference>
<keyword evidence="4 7" id="KW-1133">Transmembrane helix</keyword>
<evidence type="ECO:0000256" key="4">
    <source>
        <dbReference type="ARBA" id="ARBA00022989"/>
    </source>
</evidence>
<keyword evidence="2" id="KW-1003">Cell membrane</keyword>
<keyword evidence="3 7" id="KW-0812">Transmembrane</keyword>
<feature type="domain" description="ABC3 transporter permease C-terminal" evidence="8">
    <location>
        <begin position="718"/>
        <end position="830"/>
    </location>
</feature>
<gene>
    <name evidence="10" type="ORF">OM076_24535</name>
</gene>
<feature type="transmembrane region" description="Helical" evidence="7">
    <location>
        <begin position="359"/>
        <end position="381"/>
    </location>
</feature>
<dbReference type="Proteomes" id="UP001149140">
    <property type="component" value="Unassembled WGS sequence"/>
</dbReference>
<dbReference type="AlphaFoldDB" id="A0A9X3MVL4"/>
<dbReference type="GO" id="GO:0005886">
    <property type="term" value="C:plasma membrane"/>
    <property type="evidence" value="ECO:0007669"/>
    <property type="project" value="UniProtKB-SubCell"/>
</dbReference>
<feature type="domain" description="MacB-like periplasmic core" evidence="9">
    <location>
        <begin position="493"/>
        <end position="677"/>
    </location>
</feature>
<keyword evidence="5 7" id="KW-0472">Membrane</keyword>
<dbReference type="EMBL" id="JAPDOD010000025">
    <property type="protein sequence ID" value="MDA0163464.1"/>
    <property type="molecule type" value="Genomic_DNA"/>
</dbReference>
<evidence type="ECO:0000313" key="10">
    <source>
        <dbReference type="EMBL" id="MDA0163464.1"/>
    </source>
</evidence>
<feature type="transmembrane region" description="Helical" evidence="7">
    <location>
        <begin position="797"/>
        <end position="820"/>
    </location>
</feature>
<feature type="transmembrane region" description="Helical" evidence="7">
    <location>
        <begin position="319"/>
        <end position="347"/>
    </location>
</feature>
<evidence type="ECO:0000259" key="8">
    <source>
        <dbReference type="Pfam" id="PF02687"/>
    </source>
</evidence>
<evidence type="ECO:0000256" key="6">
    <source>
        <dbReference type="ARBA" id="ARBA00038076"/>
    </source>
</evidence>
<dbReference type="Pfam" id="PF02687">
    <property type="entry name" value="FtsX"/>
    <property type="match status" value="2"/>
</dbReference>
<feature type="domain" description="ABC3 transporter permease C-terminal" evidence="8">
    <location>
        <begin position="271"/>
        <end position="391"/>
    </location>
</feature>
<evidence type="ECO:0000256" key="7">
    <source>
        <dbReference type="SAM" id="Phobius"/>
    </source>
</evidence>
<feature type="transmembrane region" description="Helical" evidence="7">
    <location>
        <begin position="768"/>
        <end position="791"/>
    </location>
</feature>
<evidence type="ECO:0000259" key="9">
    <source>
        <dbReference type="Pfam" id="PF12704"/>
    </source>
</evidence>
<dbReference type="InterPro" id="IPR050250">
    <property type="entry name" value="Macrolide_Exporter_MacB"/>
</dbReference>
<reference evidence="10" key="1">
    <citation type="submission" date="2022-10" db="EMBL/GenBank/DDBJ databases">
        <title>The WGS of Solirubrobacter ginsenosidimutans DSM 21036.</title>
        <authorList>
            <person name="Jiang Z."/>
        </authorList>
    </citation>
    <scope>NUCLEOTIDE SEQUENCE</scope>
    <source>
        <strain evidence="10">DSM 21036</strain>
    </source>
</reference>
<feature type="transmembrane region" description="Helical" evidence="7">
    <location>
        <begin position="413"/>
        <end position="433"/>
    </location>
</feature>
<dbReference type="Pfam" id="PF12704">
    <property type="entry name" value="MacB_PCD"/>
    <property type="match status" value="2"/>
</dbReference>
<evidence type="ECO:0000313" key="11">
    <source>
        <dbReference type="Proteomes" id="UP001149140"/>
    </source>
</evidence>